<reference evidence="4 5" key="1">
    <citation type="submission" date="2017-12" db="EMBL/GenBank/DDBJ databases">
        <title>Integrating genomic resources of turbot (Scophthalmus maximus) in depth evaluation of genetic and physical mapping variation across individuals.</title>
        <authorList>
            <person name="Martinez P."/>
        </authorList>
    </citation>
    <scope>NUCLEOTIDE SEQUENCE [LARGE SCALE GENOMIC DNA]</scope>
</reference>
<feature type="compositionally biased region" description="Basic and acidic residues" evidence="2">
    <location>
        <begin position="784"/>
        <end position="810"/>
    </location>
</feature>
<feature type="compositionally biased region" description="Basic and acidic residues" evidence="2">
    <location>
        <begin position="61"/>
        <end position="76"/>
    </location>
</feature>
<feature type="compositionally biased region" description="Basic and acidic residues" evidence="2">
    <location>
        <begin position="153"/>
        <end position="168"/>
    </location>
</feature>
<dbReference type="SMART" id="SM00360">
    <property type="entry name" value="RRM"/>
    <property type="match status" value="2"/>
</dbReference>
<dbReference type="GO" id="GO:0008270">
    <property type="term" value="F:zinc ion binding"/>
    <property type="evidence" value="ECO:0007669"/>
    <property type="project" value="InterPro"/>
</dbReference>
<dbReference type="InterPro" id="IPR000504">
    <property type="entry name" value="RRM_dom"/>
</dbReference>
<evidence type="ECO:0000256" key="2">
    <source>
        <dbReference type="SAM" id="MobiDB-lite"/>
    </source>
</evidence>
<feature type="compositionally biased region" description="Basic and acidic residues" evidence="2">
    <location>
        <begin position="376"/>
        <end position="420"/>
    </location>
</feature>
<dbReference type="AlphaFoldDB" id="A0A2U9C4S0"/>
<evidence type="ECO:0000256" key="1">
    <source>
        <dbReference type="PROSITE-ProRule" id="PRU00176"/>
    </source>
</evidence>
<sequence length="864" mass="96961">MVDFRHRPGPSDYGKTGRTLTTGPVSSRDRPADRSAGRGERTCPTRLSASGLAGYRPRAPPAEEYRPKPRGRRPESEQSSIRSGRASVPSRPEALDFHGTPPQVFPYSCSLCDITVLSEQVWIKHINGSHHADGQLGLLQRFPNWDCRMETVVRSDDQSEKRKDEENPARPPQEANENPRPNKQPKRKTSEKGKVVCVKFPAQSVDEAFLRKLTEPFGKIVKILMFPSLAFVELGSVDQAKDLVKFHVNCPPTVNGEQMEFSVSNTFSFLQLHSGSVGRRRPIRSHRCGQALRPPALHAVPSVHDIVCFCFQAFVEMKNVPDAQKLVDYYSSNTLRINSDIFKVSFSGEHRSLMRVAAAQRYEEEEAPSSKRGRSHSQEPDGKTETERRRSGSREKRSRSRDKSSSRDKCNREKRTGSREKRTRSRSRDKRSSADESDIEGMEAPPTRVVYITNLPSRFYSDASFVKLVRGFGTAVRYFLIRRQSQGFIEMSTSSEALRAARQLNCESFHGSRLAVNISHKYNRLSNGYEVQPDSDGEKRSERRSKSRTSDRKSEGRKESLKKTPEKESGSRKSSEKESGSRKSSERESRSRKSSEKESGSRKNTGVNAGSRKTPEKESGSRKSNDKESASRKTPEKESGSRKTPQVESKFRNSTETESGSGKSTEKESGSRKSTEKDPQRKSLDPESPQRKSRDPKSPQRKSLDPESPQRKNKESSSKNTDGKNSAAAARTGSEDETLKRKGVSDDDSVPKKTLKIESEKEASADQTEEQTQQKPAADDDDRLLDCGDAVKLEQEAEHVGGAAEPEKPTKPVGTNFVRPVVGYFCNLCQLIYADEDEAKLQHCSSLPHYRKYQEKTGIDPWTS</sequence>
<feature type="region of interest" description="Disordered" evidence="2">
    <location>
        <begin position="527"/>
        <end position="814"/>
    </location>
</feature>
<dbReference type="SUPFAM" id="SSF57667">
    <property type="entry name" value="beta-beta-alpha zinc fingers"/>
    <property type="match status" value="1"/>
</dbReference>
<keyword evidence="1" id="KW-0694">RNA-binding</keyword>
<feature type="domain" description="RRM" evidence="3">
    <location>
        <begin position="448"/>
        <end position="521"/>
    </location>
</feature>
<dbReference type="InterPro" id="IPR035979">
    <property type="entry name" value="RBD_domain_sf"/>
</dbReference>
<feature type="compositionally biased region" description="Basic and acidic residues" evidence="2">
    <location>
        <begin position="664"/>
        <end position="717"/>
    </location>
</feature>
<feature type="region of interest" description="Disordered" evidence="2">
    <location>
        <begin position="153"/>
        <end position="192"/>
    </location>
</feature>
<organism evidence="4 5">
    <name type="scientific">Scophthalmus maximus</name>
    <name type="common">Turbot</name>
    <name type="synonym">Psetta maxima</name>
    <dbReference type="NCBI Taxonomy" id="52904"/>
    <lineage>
        <taxon>Eukaryota</taxon>
        <taxon>Metazoa</taxon>
        <taxon>Chordata</taxon>
        <taxon>Craniata</taxon>
        <taxon>Vertebrata</taxon>
        <taxon>Euteleostomi</taxon>
        <taxon>Actinopterygii</taxon>
        <taxon>Neopterygii</taxon>
        <taxon>Teleostei</taxon>
        <taxon>Neoteleostei</taxon>
        <taxon>Acanthomorphata</taxon>
        <taxon>Carangaria</taxon>
        <taxon>Pleuronectiformes</taxon>
        <taxon>Pleuronectoidei</taxon>
        <taxon>Scophthalmidae</taxon>
        <taxon>Scophthalmus</taxon>
    </lineage>
</organism>
<feature type="region of interest" description="Disordered" evidence="2">
    <location>
        <begin position="1"/>
        <end position="97"/>
    </location>
</feature>
<protein>
    <submittedName>
        <fullName evidence="4">Putative matrin-3</fullName>
    </submittedName>
</protein>
<dbReference type="Proteomes" id="UP000246464">
    <property type="component" value="Chromosome 13"/>
</dbReference>
<dbReference type="PROSITE" id="PS50102">
    <property type="entry name" value="RRM"/>
    <property type="match status" value="1"/>
</dbReference>
<gene>
    <name evidence="4" type="ORF">SMAX5B_017239</name>
</gene>
<dbReference type="InterPro" id="IPR003604">
    <property type="entry name" value="Matrin/U1-like-C_Znf_C2H2"/>
</dbReference>
<dbReference type="InterPro" id="IPR013087">
    <property type="entry name" value="Znf_C2H2_type"/>
</dbReference>
<dbReference type="GO" id="GO:0003723">
    <property type="term" value="F:RNA binding"/>
    <property type="evidence" value="ECO:0007669"/>
    <property type="project" value="UniProtKB-UniRule"/>
</dbReference>
<proteinExistence type="predicted"/>
<evidence type="ECO:0000259" key="3">
    <source>
        <dbReference type="PROSITE" id="PS50102"/>
    </source>
</evidence>
<dbReference type="Pfam" id="PF12874">
    <property type="entry name" value="zf-met"/>
    <property type="match status" value="1"/>
</dbReference>
<feature type="compositionally biased region" description="Basic and acidic residues" evidence="2">
    <location>
        <begin position="613"/>
        <end position="641"/>
    </location>
</feature>
<feature type="compositionally biased region" description="Basic and acidic residues" evidence="2">
    <location>
        <begin position="733"/>
        <end position="764"/>
    </location>
</feature>
<dbReference type="STRING" id="52904.ENSSMAP00000009857"/>
<dbReference type="SMART" id="SM00451">
    <property type="entry name" value="ZnF_U1"/>
    <property type="match status" value="2"/>
</dbReference>
<evidence type="ECO:0000313" key="5">
    <source>
        <dbReference type="Proteomes" id="UP000246464"/>
    </source>
</evidence>
<dbReference type="Gene3D" id="3.30.70.330">
    <property type="match status" value="3"/>
</dbReference>
<feature type="compositionally biased region" description="Basic and acidic residues" evidence="2">
    <location>
        <begin position="548"/>
        <end position="601"/>
    </location>
</feature>
<feature type="compositionally biased region" description="Basic and acidic residues" evidence="2">
    <location>
        <begin position="27"/>
        <end position="43"/>
    </location>
</feature>
<dbReference type="InterPro" id="IPR036236">
    <property type="entry name" value="Znf_C2H2_sf"/>
</dbReference>
<name>A0A2U9C4S0_SCOMX</name>
<dbReference type="PANTHER" id="PTHR15592">
    <property type="entry name" value="MATRIN 3/NUCLEAR PROTEIN 220-RELATED"/>
    <property type="match status" value="1"/>
</dbReference>
<feature type="region of interest" description="Disordered" evidence="2">
    <location>
        <begin position="359"/>
        <end position="441"/>
    </location>
</feature>
<dbReference type="SUPFAM" id="SSF54928">
    <property type="entry name" value="RNA-binding domain, RBD"/>
    <property type="match status" value="2"/>
</dbReference>
<evidence type="ECO:0000313" key="4">
    <source>
        <dbReference type="EMBL" id="AWP11585.1"/>
    </source>
</evidence>
<accession>A0A2U9C4S0</accession>
<dbReference type="EMBL" id="CP026255">
    <property type="protein sequence ID" value="AWP11585.1"/>
    <property type="molecule type" value="Genomic_DNA"/>
</dbReference>
<keyword evidence="5" id="KW-1185">Reference proteome</keyword>
<dbReference type="InterPro" id="IPR012677">
    <property type="entry name" value="Nucleotide-bd_a/b_plait_sf"/>
</dbReference>